<evidence type="ECO:0000313" key="8">
    <source>
        <dbReference type="Proteomes" id="UP000238034"/>
    </source>
</evidence>
<dbReference type="PANTHER" id="PTHR13353:SF5">
    <property type="entry name" value="TRANSMEMBRANE PROTEIN 19"/>
    <property type="match status" value="1"/>
</dbReference>
<keyword evidence="5 6" id="KW-0472">Membrane</keyword>
<feature type="transmembrane region" description="Helical" evidence="6">
    <location>
        <begin position="6"/>
        <end position="23"/>
    </location>
</feature>
<protein>
    <submittedName>
        <fullName evidence="7">Uncharacterized protein (TIGR00297 family)</fullName>
    </submittedName>
</protein>
<dbReference type="GO" id="GO:0016020">
    <property type="term" value="C:membrane"/>
    <property type="evidence" value="ECO:0007669"/>
    <property type="project" value="UniProtKB-SubCell"/>
</dbReference>
<dbReference type="Proteomes" id="UP000238034">
    <property type="component" value="Unassembled WGS sequence"/>
</dbReference>
<sequence>MYSTKILLIGCVCAGMFLSIYLRKLTVGGAVCGGLIAFLLFLGTGFAGLLMMAAFFILGTAASQWRHQFKIVMGLAEADKGQRVASQVLANAGVPALAAVLALCFPSQRELCTVLVAAAFASATSDTLSSELGNVYGSRFYHVLSWQKDSRGENGVVSLEGSIAGIAGSAAIALLFACFTGWTPVVAVVLLAGITGNVFDSVLGATLERKRFISNDTVNFLNTLFAALLAGGLLSAIDF</sequence>
<gene>
    <name evidence="7" type="ORF">B0I27_104241</name>
</gene>
<dbReference type="OrthoDB" id="9770047at2"/>
<evidence type="ECO:0000256" key="1">
    <source>
        <dbReference type="ARBA" id="ARBA00004141"/>
    </source>
</evidence>
<feature type="transmembrane region" description="Helical" evidence="6">
    <location>
        <begin position="156"/>
        <end position="179"/>
    </location>
</feature>
<keyword evidence="3 6" id="KW-0812">Transmembrane</keyword>
<evidence type="ECO:0000313" key="7">
    <source>
        <dbReference type="EMBL" id="PRY53231.1"/>
    </source>
</evidence>
<proteinExistence type="inferred from homology"/>
<dbReference type="RefSeq" id="WP_106292806.1">
    <property type="nucleotide sequence ID" value="NZ_PVTH01000004.1"/>
</dbReference>
<keyword evidence="4 6" id="KW-1133">Transmembrane helix</keyword>
<feature type="transmembrane region" description="Helical" evidence="6">
    <location>
        <begin position="35"/>
        <end position="64"/>
    </location>
</feature>
<dbReference type="InterPro" id="IPR002794">
    <property type="entry name" value="DUF92_TMEM19"/>
</dbReference>
<reference evidence="7 8" key="1">
    <citation type="submission" date="2018-03" db="EMBL/GenBank/DDBJ databases">
        <title>Genomic Encyclopedia of Type Strains, Phase III (KMG-III): the genomes of soil and plant-associated and newly described type strains.</title>
        <authorList>
            <person name="Whitman W."/>
        </authorList>
    </citation>
    <scope>NUCLEOTIDE SEQUENCE [LARGE SCALE GENOMIC DNA]</scope>
    <source>
        <strain evidence="7 8">CGMCC 1.9313</strain>
    </source>
</reference>
<evidence type="ECO:0000256" key="2">
    <source>
        <dbReference type="ARBA" id="ARBA00009012"/>
    </source>
</evidence>
<keyword evidence="8" id="KW-1185">Reference proteome</keyword>
<comment type="subcellular location">
    <subcellularLocation>
        <location evidence="1">Membrane</location>
        <topology evidence="1">Multi-pass membrane protein</topology>
    </subcellularLocation>
</comment>
<dbReference type="EMBL" id="PVTH01000004">
    <property type="protein sequence ID" value="PRY53231.1"/>
    <property type="molecule type" value="Genomic_DNA"/>
</dbReference>
<evidence type="ECO:0000256" key="6">
    <source>
        <dbReference type="SAM" id="Phobius"/>
    </source>
</evidence>
<evidence type="ECO:0000256" key="5">
    <source>
        <dbReference type="ARBA" id="ARBA00023136"/>
    </source>
</evidence>
<dbReference type="PANTHER" id="PTHR13353">
    <property type="entry name" value="TRANSMEMBRANE PROTEIN 19"/>
    <property type="match status" value="1"/>
</dbReference>
<name>A0A2T0U5N6_9SPHI</name>
<evidence type="ECO:0000256" key="4">
    <source>
        <dbReference type="ARBA" id="ARBA00022989"/>
    </source>
</evidence>
<dbReference type="AlphaFoldDB" id="A0A2T0U5N6"/>
<feature type="transmembrane region" description="Helical" evidence="6">
    <location>
        <begin position="219"/>
        <end position="237"/>
    </location>
</feature>
<organism evidence="7 8">
    <name type="scientific">Arcticibacter pallidicorallinus</name>
    <dbReference type="NCBI Taxonomy" id="1259464"/>
    <lineage>
        <taxon>Bacteria</taxon>
        <taxon>Pseudomonadati</taxon>
        <taxon>Bacteroidota</taxon>
        <taxon>Sphingobacteriia</taxon>
        <taxon>Sphingobacteriales</taxon>
        <taxon>Sphingobacteriaceae</taxon>
        <taxon>Arcticibacter</taxon>
    </lineage>
</organism>
<comment type="similarity">
    <text evidence="2">Belongs to the TMEM19 family.</text>
</comment>
<comment type="caution">
    <text evidence="7">The sequence shown here is derived from an EMBL/GenBank/DDBJ whole genome shotgun (WGS) entry which is preliminary data.</text>
</comment>
<accession>A0A2T0U5N6</accession>
<feature type="transmembrane region" description="Helical" evidence="6">
    <location>
        <begin position="185"/>
        <end position="207"/>
    </location>
</feature>
<dbReference type="Pfam" id="PF01940">
    <property type="entry name" value="DUF92"/>
    <property type="match status" value="1"/>
</dbReference>
<evidence type="ECO:0000256" key="3">
    <source>
        <dbReference type="ARBA" id="ARBA00022692"/>
    </source>
</evidence>